<evidence type="ECO:0000313" key="2">
    <source>
        <dbReference type="EMBL" id="RDU71387.1"/>
    </source>
</evidence>
<organism evidence="2 3">
    <name type="scientific">Helicobacter brantae</name>
    <dbReference type="NCBI Taxonomy" id="375927"/>
    <lineage>
        <taxon>Bacteria</taxon>
        <taxon>Pseudomonadati</taxon>
        <taxon>Campylobacterota</taxon>
        <taxon>Epsilonproteobacteria</taxon>
        <taxon>Campylobacterales</taxon>
        <taxon>Helicobacteraceae</taxon>
        <taxon>Helicobacter</taxon>
    </lineage>
</organism>
<dbReference type="Proteomes" id="UP000257045">
    <property type="component" value="Unassembled WGS sequence"/>
</dbReference>
<protein>
    <recommendedName>
        <fullName evidence="1">YtkA-like domain-containing protein</fullName>
    </recommendedName>
</protein>
<sequence>MKKILFVLIALFGFAFAQGGKVGGMEIEYSTKKPLSSGGNEFLISLKKDGVLIKGAKITLKAIMPPMPSMPKMDFEAKAKEVAEGYEAVVHFPHGGTWQLKFLIELNGKKYTYKSSVDF</sequence>
<keyword evidence="3" id="KW-1185">Reference proteome</keyword>
<dbReference type="Pfam" id="PF13115">
    <property type="entry name" value="YtkA"/>
    <property type="match status" value="1"/>
</dbReference>
<reference evidence="2 3" key="1">
    <citation type="submission" date="2018-04" db="EMBL/GenBank/DDBJ databases">
        <title>Novel Campyloabacter and Helicobacter Species and Strains.</title>
        <authorList>
            <person name="Mannion A.J."/>
            <person name="Shen Z."/>
            <person name="Fox J.G."/>
        </authorList>
    </citation>
    <scope>NUCLEOTIDE SEQUENCE [LARGE SCALE GENOMIC DNA]</scope>
    <source>
        <strain evidence="2 3">MIT 04-9366</strain>
    </source>
</reference>
<dbReference type="OrthoDB" id="5339750at2"/>
<name>A0A3D8J1J6_9HELI</name>
<feature type="domain" description="YtkA-like" evidence="1">
    <location>
        <begin position="24"/>
        <end position="101"/>
    </location>
</feature>
<comment type="caution">
    <text evidence="2">The sequence shown here is derived from an EMBL/GenBank/DDBJ whole genome shotgun (WGS) entry which is preliminary data.</text>
</comment>
<dbReference type="AlphaFoldDB" id="A0A3D8J1J6"/>
<dbReference type="EMBL" id="NXLV01000003">
    <property type="protein sequence ID" value="RDU71387.1"/>
    <property type="molecule type" value="Genomic_DNA"/>
</dbReference>
<evidence type="ECO:0000259" key="1">
    <source>
        <dbReference type="Pfam" id="PF13115"/>
    </source>
</evidence>
<dbReference type="InterPro" id="IPR032693">
    <property type="entry name" value="YtkA-like_dom"/>
</dbReference>
<gene>
    <name evidence="2" type="ORF">CQA58_02245</name>
</gene>
<dbReference type="RefSeq" id="WP_115569099.1">
    <property type="nucleotide sequence ID" value="NZ_NXLV01000003.1"/>
</dbReference>
<accession>A0A3D8J1J6</accession>
<evidence type="ECO:0000313" key="3">
    <source>
        <dbReference type="Proteomes" id="UP000257045"/>
    </source>
</evidence>
<proteinExistence type="predicted"/>